<dbReference type="RefSeq" id="WP_165836124.1">
    <property type="nucleotide sequence ID" value="NZ_QFLI01000205.1"/>
</dbReference>
<dbReference type="AlphaFoldDB" id="A0A2V3ZGU4"/>
<evidence type="ECO:0000313" key="1">
    <source>
        <dbReference type="EMBL" id="PXX89252.1"/>
    </source>
</evidence>
<proteinExistence type="predicted"/>
<feature type="non-terminal residue" evidence="1">
    <location>
        <position position="1"/>
    </location>
</feature>
<gene>
    <name evidence="1" type="ORF">DF185_23460</name>
</gene>
<keyword evidence="2" id="KW-1185">Reference proteome</keyword>
<name>A0A2V3ZGU4_9BACT</name>
<sequence>DLSALNNSGTDDQVLSLSGNVLTLEDGGTVDLSSYLDNTDDQTVTDFSLDASSNILTLSLEDGNTKTVDLSALNNSGTDDQVLSLSGNVLTLEDGGTVDLSSYLDNTDDQTVTDFSL</sequence>
<dbReference type="EMBL" id="QFLI01000205">
    <property type="protein sequence ID" value="PXX89252.1"/>
    <property type="molecule type" value="Genomic_DNA"/>
</dbReference>
<reference evidence="1 2" key="1">
    <citation type="submission" date="2018-05" db="EMBL/GenBank/DDBJ databases">
        <title>Marinifilum breve JC075T sp. nov., a marine bacterium isolated from Yongle Blue Hole in the South China Sea.</title>
        <authorList>
            <person name="Fu T."/>
        </authorList>
    </citation>
    <scope>NUCLEOTIDE SEQUENCE [LARGE SCALE GENOMIC DNA]</scope>
    <source>
        <strain evidence="1 2">JC075</strain>
    </source>
</reference>
<feature type="non-terminal residue" evidence="1">
    <location>
        <position position="117"/>
    </location>
</feature>
<organism evidence="1 2">
    <name type="scientific">Marinifilum breve</name>
    <dbReference type="NCBI Taxonomy" id="2184082"/>
    <lineage>
        <taxon>Bacteria</taxon>
        <taxon>Pseudomonadati</taxon>
        <taxon>Bacteroidota</taxon>
        <taxon>Bacteroidia</taxon>
        <taxon>Marinilabiliales</taxon>
        <taxon>Marinifilaceae</taxon>
    </lineage>
</organism>
<protein>
    <submittedName>
        <fullName evidence="1">Uncharacterized protein</fullName>
    </submittedName>
</protein>
<comment type="caution">
    <text evidence="1">The sequence shown here is derived from an EMBL/GenBank/DDBJ whole genome shotgun (WGS) entry which is preliminary data.</text>
</comment>
<evidence type="ECO:0000313" key="2">
    <source>
        <dbReference type="Proteomes" id="UP000248079"/>
    </source>
</evidence>
<accession>A0A2V3ZGU4</accession>
<dbReference type="Proteomes" id="UP000248079">
    <property type="component" value="Unassembled WGS sequence"/>
</dbReference>